<evidence type="ECO:0000313" key="1">
    <source>
        <dbReference type="EMBL" id="KTB42980.1"/>
    </source>
</evidence>
<dbReference type="AlphaFoldDB" id="A0A0W0G367"/>
<accession>A0A0W0G367</accession>
<comment type="caution">
    <text evidence="1">The sequence shown here is derived from an EMBL/GenBank/DDBJ whole genome shotgun (WGS) entry which is preliminary data.</text>
</comment>
<protein>
    <submittedName>
        <fullName evidence="1">Uncharacterized protein</fullName>
    </submittedName>
</protein>
<name>A0A0W0G367_MONRR</name>
<gene>
    <name evidence="1" type="ORF">WG66_4429</name>
</gene>
<reference evidence="1 2" key="1">
    <citation type="submission" date="2015-12" db="EMBL/GenBank/DDBJ databases">
        <title>Draft genome sequence of Moniliophthora roreri, the causal agent of frosty pod rot of cacao.</title>
        <authorList>
            <person name="Aime M.C."/>
            <person name="Diaz-Valderrama J.R."/>
            <person name="Kijpornyongpan T."/>
            <person name="Phillips-Mora W."/>
        </authorList>
    </citation>
    <scope>NUCLEOTIDE SEQUENCE [LARGE SCALE GENOMIC DNA]</scope>
    <source>
        <strain evidence="1 2">MCA 2952</strain>
    </source>
</reference>
<sequence length="82" mass="9565">MARRLYALGYQLCSFEHDEATPRLIFDPGISRGDACQALECESYDRTRYTDALPYQEYEYLVRSIDLKEPLSIMMAFTTPTR</sequence>
<proteinExistence type="predicted"/>
<dbReference type="EMBL" id="LATX01001263">
    <property type="protein sequence ID" value="KTB42980.1"/>
    <property type="molecule type" value="Genomic_DNA"/>
</dbReference>
<dbReference type="Proteomes" id="UP000054988">
    <property type="component" value="Unassembled WGS sequence"/>
</dbReference>
<evidence type="ECO:0000313" key="2">
    <source>
        <dbReference type="Proteomes" id="UP000054988"/>
    </source>
</evidence>
<organism evidence="1 2">
    <name type="scientific">Moniliophthora roreri</name>
    <name type="common">Frosty pod rot fungus</name>
    <name type="synonym">Monilia roreri</name>
    <dbReference type="NCBI Taxonomy" id="221103"/>
    <lineage>
        <taxon>Eukaryota</taxon>
        <taxon>Fungi</taxon>
        <taxon>Dikarya</taxon>
        <taxon>Basidiomycota</taxon>
        <taxon>Agaricomycotina</taxon>
        <taxon>Agaricomycetes</taxon>
        <taxon>Agaricomycetidae</taxon>
        <taxon>Agaricales</taxon>
        <taxon>Marasmiineae</taxon>
        <taxon>Marasmiaceae</taxon>
        <taxon>Moniliophthora</taxon>
    </lineage>
</organism>